<dbReference type="AlphaFoldDB" id="A0A9W4T0B8"/>
<name>A0A9W4T0B8_9GLOM</name>
<proteinExistence type="predicted"/>
<evidence type="ECO:0000313" key="1">
    <source>
        <dbReference type="EMBL" id="CAI2190045.1"/>
    </source>
</evidence>
<keyword evidence="2" id="KW-1185">Reference proteome</keyword>
<accession>A0A9W4T0B8</accession>
<dbReference type="Proteomes" id="UP001153678">
    <property type="component" value="Unassembled WGS sequence"/>
</dbReference>
<evidence type="ECO:0000313" key="2">
    <source>
        <dbReference type="Proteomes" id="UP001153678"/>
    </source>
</evidence>
<dbReference type="EMBL" id="CAMKVN010006213">
    <property type="protein sequence ID" value="CAI2190045.1"/>
    <property type="molecule type" value="Genomic_DNA"/>
</dbReference>
<protein>
    <submittedName>
        <fullName evidence="1">4384_t:CDS:1</fullName>
    </submittedName>
</protein>
<gene>
    <name evidence="1" type="ORF">FWILDA_LOCUS14380</name>
</gene>
<sequence>ASTHWHKISKKRTRKVGRELNRIRQNNPQHSLIYMSPLMMWIFRCNPIPSPRASQVGIKSFTEKAL</sequence>
<organism evidence="1 2">
    <name type="scientific">Funneliformis geosporum</name>
    <dbReference type="NCBI Taxonomy" id="1117311"/>
    <lineage>
        <taxon>Eukaryota</taxon>
        <taxon>Fungi</taxon>
        <taxon>Fungi incertae sedis</taxon>
        <taxon>Mucoromycota</taxon>
        <taxon>Glomeromycotina</taxon>
        <taxon>Glomeromycetes</taxon>
        <taxon>Glomerales</taxon>
        <taxon>Glomeraceae</taxon>
        <taxon>Funneliformis</taxon>
    </lineage>
</organism>
<comment type="caution">
    <text evidence="1">The sequence shown here is derived from an EMBL/GenBank/DDBJ whole genome shotgun (WGS) entry which is preliminary data.</text>
</comment>
<feature type="non-terminal residue" evidence="1">
    <location>
        <position position="1"/>
    </location>
</feature>
<reference evidence="1" key="1">
    <citation type="submission" date="2022-08" db="EMBL/GenBank/DDBJ databases">
        <authorList>
            <person name="Kallberg Y."/>
            <person name="Tangrot J."/>
            <person name="Rosling A."/>
        </authorList>
    </citation>
    <scope>NUCLEOTIDE SEQUENCE</scope>
    <source>
        <strain evidence="1">Wild A</strain>
    </source>
</reference>